<gene>
    <name evidence="7" type="ORF">J056_001706</name>
</gene>
<dbReference type="GeneID" id="20374658"/>
<feature type="transmembrane region" description="Helical" evidence="6">
    <location>
        <begin position="390"/>
        <end position="414"/>
    </location>
</feature>
<feature type="transmembrane region" description="Helical" evidence="6">
    <location>
        <begin position="320"/>
        <end position="347"/>
    </location>
</feature>
<evidence type="ECO:0000256" key="3">
    <source>
        <dbReference type="ARBA" id="ARBA00022989"/>
    </source>
</evidence>
<dbReference type="RefSeq" id="XP_009269609.1">
    <property type="nucleotide sequence ID" value="XM_009271334.1"/>
</dbReference>
<feature type="transmembrane region" description="Helical" evidence="6">
    <location>
        <begin position="69"/>
        <end position="91"/>
    </location>
</feature>
<name>R9ABT2_WALI9</name>
<proteinExistence type="predicted"/>
<protein>
    <submittedName>
        <fullName evidence="7">Sulfite efflux pump SSU1</fullName>
    </submittedName>
</protein>
<keyword evidence="2 6" id="KW-0812">Transmembrane</keyword>
<dbReference type="HOGENOM" id="CLU_030057_3_0_1"/>
<dbReference type="Proteomes" id="UP000014064">
    <property type="component" value="Unassembled WGS sequence"/>
</dbReference>
<dbReference type="GO" id="GO:0015140">
    <property type="term" value="F:malate transmembrane transporter activity"/>
    <property type="evidence" value="ECO:0007669"/>
    <property type="project" value="InterPro"/>
</dbReference>
<dbReference type="OrthoDB" id="2901184at2759"/>
<dbReference type="InterPro" id="IPR004695">
    <property type="entry name" value="SLAC1/Mae1/Ssu1/TehA"/>
</dbReference>
<comment type="subcellular location">
    <subcellularLocation>
        <location evidence="1">Membrane</location>
        <topology evidence="1">Multi-pass membrane protein</topology>
    </subcellularLocation>
</comment>
<dbReference type="OMA" id="FYHYPYT"/>
<feature type="transmembrane region" description="Helical" evidence="6">
    <location>
        <begin position="359"/>
        <end position="378"/>
    </location>
</feature>
<dbReference type="PANTHER" id="PTHR31162:SF0">
    <property type="entry name" value="MALIC ACID TRANSPORT PROTEIN"/>
    <property type="match status" value="1"/>
</dbReference>
<dbReference type="eggNOG" id="ENOG502QV03">
    <property type="taxonomic scope" value="Eukaryota"/>
</dbReference>
<keyword evidence="8" id="KW-1185">Reference proteome</keyword>
<reference evidence="8" key="1">
    <citation type="journal article" date="2013" name="BMC Genomics">
        <title>Genome and transcriptome sequencing of the halophilic fungus Wallemia ichthyophaga: haloadaptations present and absent.</title>
        <authorList>
            <person name="Zajc J."/>
            <person name="Liu Y."/>
            <person name="Dai W."/>
            <person name="Yang Z."/>
            <person name="Hu J."/>
            <person name="Gostincar C."/>
            <person name="Gunde-Cimerman N."/>
        </authorList>
    </citation>
    <scope>NUCLEOTIDE SEQUENCE [LARGE SCALE GENOMIC DNA]</scope>
    <source>
        <strain evidence="8">EXF-994 / CBS 113033</strain>
    </source>
</reference>
<feature type="transmembrane region" description="Helical" evidence="6">
    <location>
        <begin position="138"/>
        <end position="160"/>
    </location>
</feature>
<evidence type="ECO:0000256" key="4">
    <source>
        <dbReference type="ARBA" id="ARBA00023136"/>
    </source>
</evidence>
<feature type="transmembrane region" description="Helical" evidence="6">
    <location>
        <begin position="208"/>
        <end position="227"/>
    </location>
</feature>
<dbReference type="InterPro" id="IPR038665">
    <property type="entry name" value="Voltage-dep_anion_channel_sf"/>
</dbReference>
<evidence type="ECO:0000313" key="7">
    <source>
        <dbReference type="EMBL" id="EOQ99621.1"/>
    </source>
</evidence>
<keyword evidence="4 6" id="KW-0472">Membrane</keyword>
<dbReference type="Pfam" id="PF03595">
    <property type="entry name" value="SLAC1"/>
    <property type="match status" value="1"/>
</dbReference>
<dbReference type="STRING" id="1299270.R9ABT2"/>
<dbReference type="KEGG" id="wic:J056_001706"/>
<feature type="region of interest" description="Disordered" evidence="5">
    <location>
        <begin position="1"/>
        <end position="55"/>
    </location>
</feature>
<dbReference type="GO" id="GO:0016020">
    <property type="term" value="C:membrane"/>
    <property type="evidence" value="ECO:0007669"/>
    <property type="project" value="UniProtKB-SubCell"/>
</dbReference>
<evidence type="ECO:0000313" key="8">
    <source>
        <dbReference type="Proteomes" id="UP000014064"/>
    </source>
</evidence>
<organism evidence="7 8">
    <name type="scientific">Wallemia ichthyophaga (strain EXF-994 / CBS 113033)</name>
    <dbReference type="NCBI Taxonomy" id="1299270"/>
    <lineage>
        <taxon>Eukaryota</taxon>
        <taxon>Fungi</taxon>
        <taxon>Dikarya</taxon>
        <taxon>Basidiomycota</taxon>
        <taxon>Wallemiomycotina</taxon>
        <taxon>Wallemiomycetes</taxon>
        <taxon>Wallemiales</taxon>
        <taxon>Wallemiaceae</taxon>
        <taxon>Wallemia</taxon>
    </lineage>
</organism>
<dbReference type="EMBL" id="KE007240">
    <property type="protein sequence ID" value="EOQ99621.1"/>
    <property type="molecule type" value="Genomic_DNA"/>
</dbReference>
<feature type="compositionally biased region" description="Polar residues" evidence="5">
    <location>
        <begin position="15"/>
        <end position="38"/>
    </location>
</feature>
<evidence type="ECO:0000256" key="1">
    <source>
        <dbReference type="ARBA" id="ARBA00004141"/>
    </source>
</evidence>
<dbReference type="Gene3D" id="1.50.10.150">
    <property type="entry name" value="Voltage-dependent anion channel"/>
    <property type="match status" value="1"/>
</dbReference>
<evidence type="ECO:0000256" key="5">
    <source>
        <dbReference type="SAM" id="MobiDB-lite"/>
    </source>
</evidence>
<dbReference type="AlphaFoldDB" id="R9ABT2"/>
<accession>R9ABT2</accession>
<dbReference type="PANTHER" id="PTHR31162">
    <property type="entry name" value="MALIC ACID TRANSPORT PROTEIN-RELATED"/>
    <property type="match status" value="1"/>
</dbReference>
<evidence type="ECO:0000256" key="2">
    <source>
        <dbReference type="ARBA" id="ARBA00022692"/>
    </source>
</evidence>
<feature type="compositionally biased region" description="Basic and acidic residues" evidence="5">
    <location>
        <begin position="1"/>
        <end position="14"/>
    </location>
</feature>
<sequence length="461" mass="51510">MSTIKDIHGHKQEQNIEQNIGHEQSPSPSISTPFSLNHSPDLDDQTLSEEPKTLPSRKPRRFFRRIHGWSWQAWPIAMGTGAVFVLMSNLYNPPEWVVYPELFFFFFVCALFLLNVTLLVSQAILFPSQSLRLVRDPVKGVFVPLIVLSFATIVIGISQYGVKDFGVVTPEALVVLFWIYLAMANLVCIPMLLVWFNCEHSGTITSFTPAYMFLVFPLMLTGVVGFNCLSDIDKGSNDALIILLVSYVFQGLGTLITFMYLAIFCLRIITTGFMEGHQANGAFVAAGPPGFTALALLKLGEEAREIFPQVTTFTPLAGEIFYNVGILAATMLLGCAWFFFLMAAIPWPFKVHYHSTEVLGMWALTFPLVGMISTFKVLGDIFECRFLHVVHAIFTVAILLVWCALMAATITAFCRGKIFKSPTEDVLSDTKTTFAPITTKKREHKKSRHAAKRFDVAPHIV</sequence>
<evidence type="ECO:0000256" key="6">
    <source>
        <dbReference type="SAM" id="Phobius"/>
    </source>
</evidence>
<keyword evidence="3 6" id="KW-1133">Transmembrane helix</keyword>
<feature type="transmembrane region" description="Helical" evidence="6">
    <location>
        <begin position="239"/>
        <end position="269"/>
    </location>
</feature>
<dbReference type="InterPro" id="IPR030185">
    <property type="entry name" value="Mae1"/>
</dbReference>
<feature type="transmembrane region" description="Helical" evidence="6">
    <location>
        <begin position="103"/>
        <end position="126"/>
    </location>
</feature>
<feature type="transmembrane region" description="Helical" evidence="6">
    <location>
        <begin position="172"/>
        <end position="196"/>
    </location>
</feature>